<dbReference type="EMBL" id="PXOG01000324">
    <property type="protein sequence ID" value="RGP61008.1"/>
    <property type="molecule type" value="Genomic_DNA"/>
</dbReference>
<dbReference type="GO" id="GO:0004301">
    <property type="term" value="F:epoxide hydrolase activity"/>
    <property type="evidence" value="ECO:0007669"/>
    <property type="project" value="TreeGrafter"/>
</dbReference>
<dbReference type="InterPro" id="IPR010497">
    <property type="entry name" value="Epoxide_hydro_N"/>
</dbReference>
<evidence type="ECO:0000313" key="6">
    <source>
        <dbReference type="Proteomes" id="UP000266234"/>
    </source>
</evidence>
<comment type="similarity">
    <text evidence="1">Belongs to the peptidase S33 family.</text>
</comment>
<comment type="caution">
    <text evidence="5">The sequence shown here is derived from an EMBL/GenBank/DDBJ whole genome shotgun (WGS) entry which is preliminary data.</text>
</comment>
<organism evidence="5 6">
    <name type="scientific">Fusarium longipes</name>
    <dbReference type="NCBI Taxonomy" id="694270"/>
    <lineage>
        <taxon>Eukaryota</taxon>
        <taxon>Fungi</taxon>
        <taxon>Dikarya</taxon>
        <taxon>Ascomycota</taxon>
        <taxon>Pezizomycotina</taxon>
        <taxon>Sordariomycetes</taxon>
        <taxon>Hypocreomycetidae</taxon>
        <taxon>Hypocreales</taxon>
        <taxon>Nectriaceae</taxon>
        <taxon>Fusarium</taxon>
    </lineage>
</organism>
<dbReference type="Gene3D" id="3.40.50.1820">
    <property type="entry name" value="alpha/beta hydrolase"/>
    <property type="match status" value="1"/>
</dbReference>
<dbReference type="Pfam" id="PF06441">
    <property type="entry name" value="EHN"/>
    <property type="match status" value="1"/>
</dbReference>
<dbReference type="OrthoDB" id="7130006at2759"/>
<reference evidence="5 6" key="1">
    <citation type="journal article" date="2018" name="PLoS Pathog.">
        <title>Evolution of structural diversity of trichothecenes, a family of toxins produced by plant pathogenic and entomopathogenic fungi.</title>
        <authorList>
            <person name="Proctor R.H."/>
            <person name="McCormick S.P."/>
            <person name="Kim H.S."/>
            <person name="Cardoza R.E."/>
            <person name="Stanley A.M."/>
            <person name="Lindo L."/>
            <person name="Kelly A."/>
            <person name="Brown D.W."/>
            <person name="Lee T."/>
            <person name="Vaughan M.M."/>
            <person name="Alexander N.J."/>
            <person name="Busman M."/>
            <person name="Gutierrez S."/>
        </authorList>
    </citation>
    <scope>NUCLEOTIDE SEQUENCE [LARGE SCALE GENOMIC DNA]</scope>
    <source>
        <strain evidence="5 6">NRRL 20695</strain>
    </source>
</reference>
<keyword evidence="6" id="KW-1185">Reference proteome</keyword>
<dbReference type="GO" id="GO:0097176">
    <property type="term" value="P:epoxide metabolic process"/>
    <property type="evidence" value="ECO:0007669"/>
    <property type="project" value="TreeGrafter"/>
</dbReference>
<evidence type="ECO:0000259" key="4">
    <source>
        <dbReference type="Pfam" id="PF06441"/>
    </source>
</evidence>
<evidence type="ECO:0000256" key="3">
    <source>
        <dbReference type="SAM" id="MobiDB-lite"/>
    </source>
</evidence>
<protein>
    <submittedName>
        <fullName evidence="5">Epoxide hydrolase</fullName>
    </submittedName>
</protein>
<accession>A0A395RLK5</accession>
<evidence type="ECO:0000256" key="2">
    <source>
        <dbReference type="ARBA" id="ARBA00022801"/>
    </source>
</evidence>
<dbReference type="SUPFAM" id="SSF53474">
    <property type="entry name" value="alpha/beta-Hydrolases"/>
    <property type="match status" value="1"/>
</dbReference>
<gene>
    <name evidence="5" type="ORF">FLONG3_10666</name>
</gene>
<dbReference type="AlphaFoldDB" id="A0A395RLK5"/>
<dbReference type="STRING" id="694270.A0A395RLK5"/>
<evidence type="ECO:0000313" key="5">
    <source>
        <dbReference type="EMBL" id="RGP61008.1"/>
    </source>
</evidence>
<name>A0A395RLK5_9HYPO</name>
<keyword evidence="2 5" id="KW-0378">Hydrolase</keyword>
<proteinExistence type="inferred from homology"/>
<feature type="region of interest" description="Disordered" evidence="3">
    <location>
        <begin position="467"/>
        <end position="510"/>
    </location>
</feature>
<sequence>MSQSQQQQPRDSSEDIQPYRIRISSKYLDITRQKLELTRLPHEPPSKDWWEPKPQVESLVDFWQESFSWHDHEEELNKTLAQFRTSFQISTPPAPVRVHFIHTCSPHANAVPLLLIPPFPLTNVSLGHLVQPLSDPEDAGVTQPFHVVIPSLPGLGFSDALPPNAPPVSTTAKLLDDLMRRLGYQHYIGSNAGSASISPAGIDWRLARYLSNNFPDSCLGFHFIAPPLTSPTLSDSASEWLKWKVARILSSPVLGYSKDDIAATQKRKTPQLNKKKSAVNLGQGDHSDYEPNTLSYALCDSPTGLLLYVLKVLRALCPKKELSQKDIITLTSLIWLPGPEAALRFWAQCASHIEPAEGKKTAKKPKVAISVFTGDEDQSDELRVLPRPARVTYSCPAWANKDYQVVHLNRASGTPGFLAWDRQDVILDGARGLAEAILEKDKRMQTAEQPGATLQNQLETQDGRIAQADLSGTTVQDPKASPGEGPAKHGLQKPMEDESQHLIPPQVVSH</sequence>
<evidence type="ECO:0000256" key="1">
    <source>
        <dbReference type="ARBA" id="ARBA00010088"/>
    </source>
</evidence>
<dbReference type="PANTHER" id="PTHR21661:SF71">
    <property type="entry name" value="EPOXIDE HYDROLASE N-TERMINAL DOMAIN-CONTAINING PROTEIN"/>
    <property type="match status" value="1"/>
</dbReference>
<dbReference type="InterPro" id="IPR029058">
    <property type="entry name" value="AB_hydrolase_fold"/>
</dbReference>
<dbReference type="Proteomes" id="UP000266234">
    <property type="component" value="Unassembled WGS sequence"/>
</dbReference>
<feature type="domain" description="Epoxide hydrolase N-terminal" evidence="4">
    <location>
        <begin position="16"/>
        <end position="124"/>
    </location>
</feature>
<dbReference type="PANTHER" id="PTHR21661">
    <property type="entry name" value="EPOXIDE HYDROLASE 1-RELATED"/>
    <property type="match status" value="1"/>
</dbReference>